<keyword evidence="6" id="KW-0255">Endonuclease</keyword>
<evidence type="ECO:0000259" key="12">
    <source>
        <dbReference type="PROSITE" id="PS50126"/>
    </source>
</evidence>
<dbReference type="InterPro" id="IPR003029">
    <property type="entry name" value="S1_domain"/>
</dbReference>
<dbReference type="GO" id="GO:0003723">
    <property type="term" value="F:RNA binding"/>
    <property type="evidence" value="ECO:0007669"/>
    <property type="project" value="UniProtKB-KW"/>
</dbReference>
<dbReference type="GO" id="GO:0008995">
    <property type="term" value="F:ribonuclease E activity"/>
    <property type="evidence" value="ECO:0007669"/>
    <property type="project" value="UniProtKB-EC"/>
</dbReference>
<comment type="cofactor">
    <cofactor evidence="1">
        <name>Mg(2+)</name>
        <dbReference type="ChEBI" id="CHEBI:18420"/>
    </cofactor>
</comment>
<proteinExistence type="predicted"/>
<dbReference type="KEGG" id="sbae:DSM104329_03959"/>
<evidence type="ECO:0000256" key="2">
    <source>
        <dbReference type="ARBA" id="ARBA00022475"/>
    </source>
</evidence>
<dbReference type="Gene3D" id="3.40.1260.20">
    <property type="entry name" value="Ribonuclease E, catalytic domain"/>
    <property type="match status" value="1"/>
</dbReference>
<dbReference type="CDD" id="cd04453">
    <property type="entry name" value="S1_RNase_E"/>
    <property type="match status" value="1"/>
</dbReference>
<dbReference type="NCBIfam" id="TIGR00757">
    <property type="entry name" value="RNaseEG"/>
    <property type="match status" value="1"/>
</dbReference>
<evidence type="ECO:0000256" key="8">
    <source>
        <dbReference type="ARBA" id="ARBA00022842"/>
    </source>
</evidence>
<feature type="domain" description="S1 motif" evidence="12">
    <location>
        <begin position="45"/>
        <end position="128"/>
    </location>
</feature>
<keyword evidence="5" id="KW-0479">Metal-binding</keyword>
<keyword evidence="10" id="KW-0472">Membrane</keyword>
<evidence type="ECO:0000256" key="4">
    <source>
        <dbReference type="ARBA" id="ARBA00022722"/>
    </source>
</evidence>
<dbReference type="GO" id="GO:0005737">
    <property type="term" value="C:cytoplasm"/>
    <property type="evidence" value="ECO:0007669"/>
    <property type="project" value="TreeGrafter"/>
</dbReference>
<evidence type="ECO:0000256" key="9">
    <source>
        <dbReference type="ARBA" id="ARBA00022884"/>
    </source>
</evidence>
<dbReference type="SMART" id="SM00316">
    <property type="entry name" value="S1"/>
    <property type="match status" value="1"/>
</dbReference>
<dbReference type="SUPFAM" id="SSF50249">
    <property type="entry name" value="Nucleic acid-binding proteins"/>
    <property type="match status" value="1"/>
</dbReference>
<dbReference type="GO" id="GO:0046872">
    <property type="term" value="F:metal ion binding"/>
    <property type="evidence" value="ECO:0007669"/>
    <property type="project" value="UniProtKB-KW"/>
</dbReference>
<protein>
    <submittedName>
        <fullName evidence="13">Ribonuclease E</fullName>
        <ecNumber evidence="13">3.1.26.12</ecNumber>
    </submittedName>
</protein>
<evidence type="ECO:0000256" key="11">
    <source>
        <dbReference type="SAM" id="MobiDB-lite"/>
    </source>
</evidence>
<dbReference type="Proteomes" id="UP001162834">
    <property type="component" value="Chromosome"/>
</dbReference>
<evidence type="ECO:0000256" key="5">
    <source>
        <dbReference type="ARBA" id="ARBA00022723"/>
    </source>
</evidence>
<gene>
    <name evidence="13" type="primary">rne</name>
    <name evidence="13" type="ORF">DSM104329_03959</name>
</gene>
<evidence type="ECO:0000256" key="7">
    <source>
        <dbReference type="ARBA" id="ARBA00022801"/>
    </source>
</evidence>
<dbReference type="EMBL" id="CP087164">
    <property type="protein sequence ID" value="UGS37542.1"/>
    <property type="molecule type" value="Genomic_DNA"/>
</dbReference>
<keyword evidence="8" id="KW-0460">Magnesium</keyword>
<evidence type="ECO:0000313" key="13">
    <source>
        <dbReference type="EMBL" id="UGS37542.1"/>
    </source>
</evidence>
<dbReference type="Gene3D" id="2.40.50.140">
    <property type="entry name" value="Nucleic acid-binding proteins"/>
    <property type="match status" value="1"/>
</dbReference>
<evidence type="ECO:0000256" key="6">
    <source>
        <dbReference type="ARBA" id="ARBA00022759"/>
    </source>
</evidence>
<dbReference type="EC" id="3.1.26.12" evidence="13"/>
<dbReference type="InterPro" id="IPR012340">
    <property type="entry name" value="NA-bd_OB-fold"/>
</dbReference>
<dbReference type="Pfam" id="PF10150">
    <property type="entry name" value="RNase_E_G"/>
    <property type="match status" value="1"/>
</dbReference>
<dbReference type="PROSITE" id="PS50126">
    <property type="entry name" value="S1"/>
    <property type="match status" value="1"/>
</dbReference>
<accession>A0A9E7C2E1</accession>
<dbReference type="AlphaFoldDB" id="A0A9E7C2E1"/>
<keyword evidence="7 13" id="KW-0378">Hydrolase</keyword>
<evidence type="ECO:0000256" key="1">
    <source>
        <dbReference type="ARBA" id="ARBA00001946"/>
    </source>
</evidence>
<keyword evidence="2" id="KW-1003">Cell membrane</keyword>
<dbReference type="PANTHER" id="PTHR30001">
    <property type="entry name" value="RIBONUCLEASE"/>
    <property type="match status" value="1"/>
</dbReference>
<keyword evidence="3" id="KW-0997">Cell inner membrane</keyword>
<dbReference type="GO" id="GO:0006364">
    <property type="term" value="P:rRNA processing"/>
    <property type="evidence" value="ECO:0007669"/>
    <property type="project" value="TreeGrafter"/>
</dbReference>
<sequence length="602" mass="66895">MKKQVLVSVDRGETRVALLEKPKGKRTYRVAELYLERRGNRSIVGNIYKGKVDNVLPGLEAAFVDIGLDKNGFLHVDEIVLPGVETPRRGRGTGDGKKITDLLKPGQEVLVQVVKDPLKTKGARLSMELTIAGRYMVYAPTGEGVGVSRRLDDKERERLRKEAKGLDLRDGGAIIRTAAAGAKREDFERELQYLFKLNDVLHKRADELPAPSMAFQEADLSVRVVRDIFSDDFEKAIVDDPGQHHRLVSFFHRTGPELVERLELYEGDQPLFEKYGVDEVLAGTMSRRVDLPSGGYLMIDYAEALTVIDVNSGSFVGRGKQARLEDTITKTNIEAATEVVNQLRLRDIGGIIVIDFIDMARARNSREVMKTLRAALDEDRTKTFTAEISKLGLVEMTRQNVTEGVREIMTRACPTCDGEGVIKSEETIAIEIERRLRDEVGDDPAYLVRMNPRVTAQFTGNSASALRALEAETGKVFYFEGSEGLPLDHCTITASGTQDEIAEQAVPFRPGDELLVHIVEPHMYNVDDAVAKIDSYLISVTGGFRYVGEKRLVRIDEVGRTAAVATLLDADGEPEPLDSEPRRRGRRGGRRRSRAKAESASE</sequence>
<evidence type="ECO:0000256" key="10">
    <source>
        <dbReference type="ARBA" id="ARBA00023136"/>
    </source>
</evidence>
<dbReference type="InterPro" id="IPR019307">
    <property type="entry name" value="RNA-bd_AU-1/RNase_E/G"/>
</dbReference>
<feature type="region of interest" description="Disordered" evidence="11">
    <location>
        <begin position="569"/>
        <end position="602"/>
    </location>
</feature>
<reference evidence="13" key="1">
    <citation type="journal article" date="2022" name="Int. J. Syst. Evol. Microbiol.">
        <title>Pseudomonas aegrilactucae sp. nov. and Pseudomonas morbosilactucae sp. nov., pathogens causing bacterial rot of lettuce in Japan.</title>
        <authorList>
            <person name="Sawada H."/>
            <person name="Fujikawa T."/>
            <person name="Satou M."/>
        </authorList>
    </citation>
    <scope>NUCLEOTIDE SEQUENCE</scope>
    <source>
        <strain evidence="13">0166_1</strain>
    </source>
</reference>
<name>A0A9E7C2E1_9ACTN</name>
<dbReference type="Pfam" id="PF00575">
    <property type="entry name" value="S1"/>
    <property type="match status" value="1"/>
</dbReference>
<keyword evidence="9" id="KW-0694">RNA-binding</keyword>
<keyword evidence="14" id="KW-1185">Reference proteome</keyword>
<feature type="compositionally biased region" description="Basic residues" evidence="11">
    <location>
        <begin position="583"/>
        <end position="594"/>
    </location>
</feature>
<evidence type="ECO:0000313" key="14">
    <source>
        <dbReference type="Proteomes" id="UP001162834"/>
    </source>
</evidence>
<organism evidence="13 14">
    <name type="scientific">Capillimicrobium parvum</name>
    <dbReference type="NCBI Taxonomy" id="2884022"/>
    <lineage>
        <taxon>Bacteria</taxon>
        <taxon>Bacillati</taxon>
        <taxon>Actinomycetota</taxon>
        <taxon>Thermoleophilia</taxon>
        <taxon>Solirubrobacterales</taxon>
        <taxon>Capillimicrobiaceae</taxon>
        <taxon>Capillimicrobium</taxon>
    </lineage>
</organism>
<evidence type="ECO:0000256" key="3">
    <source>
        <dbReference type="ARBA" id="ARBA00022519"/>
    </source>
</evidence>
<dbReference type="PANTHER" id="PTHR30001:SF1">
    <property type="entry name" value="RIBONUCLEASE E_G-LIKE PROTEIN, CHLOROPLASTIC"/>
    <property type="match status" value="1"/>
</dbReference>
<keyword evidence="4" id="KW-0540">Nuclease</keyword>
<dbReference type="InterPro" id="IPR004659">
    <property type="entry name" value="RNase_E/G"/>
</dbReference>